<protein>
    <submittedName>
        <fullName evidence="2">Uncharacterized protein</fullName>
    </submittedName>
</protein>
<keyword evidence="1" id="KW-0732">Signal</keyword>
<accession>A0AAD4K989</accession>
<dbReference type="EMBL" id="JAJJHW010000095">
    <property type="protein sequence ID" value="KAH8386629.1"/>
    <property type="molecule type" value="Genomic_DNA"/>
</dbReference>
<reference evidence="2" key="1">
    <citation type="journal article" date="2021" name="Mol. Ecol. Resour.">
        <title>Phylogenomic analyses of the genus Drosophila reveals genomic signals of climate adaptation.</title>
        <authorList>
            <person name="Li F."/>
            <person name="Rane R.V."/>
            <person name="Luria V."/>
            <person name="Xiong Z."/>
            <person name="Chen J."/>
            <person name="Li Z."/>
            <person name="Catullo R.A."/>
            <person name="Griffin P.C."/>
            <person name="Schiffer M."/>
            <person name="Pearce S."/>
            <person name="Lee S.F."/>
            <person name="McElroy K."/>
            <person name="Stocker A."/>
            <person name="Shirriffs J."/>
            <person name="Cockerell F."/>
            <person name="Coppin C."/>
            <person name="Sgro C.M."/>
            <person name="Karger A."/>
            <person name="Cain J.W."/>
            <person name="Weber J.A."/>
            <person name="Santpere G."/>
            <person name="Kirschner M.W."/>
            <person name="Hoffmann A.A."/>
            <person name="Oakeshott J.G."/>
            <person name="Zhang G."/>
        </authorList>
    </citation>
    <scope>NUCLEOTIDE SEQUENCE</scope>
    <source>
        <strain evidence="2">BGI-SZ-2011g</strain>
    </source>
</reference>
<feature type="chain" id="PRO_5042166646" evidence="1">
    <location>
        <begin position="24"/>
        <end position="190"/>
    </location>
</feature>
<keyword evidence="3" id="KW-1185">Reference proteome</keyword>
<feature type="signal peptide" evidence="1">
    <location>
        <begin position="1"/>
        <end position="23"/>
    </location>
</feature>
<name>A0AAD4K989_9MUSC</name>
<gene>
    <name evidence="2" type="ORF">KR093_001604</name>
</gene>
<comment type="caution">
    <text evidence="2">The sequence shown here is derived from an EMBL/GenBank/DDBJ whole genome shotgun (WGS) entry which is preliminary data.</text>
</comment>
<proteinExistence type="predicted"/>
<organism evidence="2 3">
    <name type="scientific">Drosophila rubida</name>
    <dbReference type="NCBI Taxonomy" id="30044"/>
    <lineage>
        <taxon>Eukaryota</taxon>
        <taxon>Metazoa</taxon>
        <taxon>Ecdysozoa</taxon>
        <taxon>Arthropoda</taxon>
        <taxon>Hexapoda</taxon>
        <taxon>Insecta</taxon>
        <taxon>Pterygota</taxon>
        <taxon>Neoptera</taxon>
        <taxon>Endopterygota</taxon>
        <taxon>Diptera</taxon>
        <taxon>Brachycera</taxon>
        <taxon>Muscomorpha</taxon>
        <taxon>Ephydroidea</taxon>
        <taxon>Drosophilidae</taxon>
        <taxon>Drosophila</taxon>
    </lineage>
</organism>
<evidence type="ECO:0000313" key="2">
    <source>
        <dbReference type="EMBL" id="KAH8386629.1"/>
    </source>
</evidence>
<dbReference type="Proteomes" id="UP001200034">
    <property type="component" value="Unassembled WGS sequence"/>
</dbReference>
<evidence type="ECO:0000313" key="3">
    <source>
        <dbReference type="Proteomes" id="UP001200034"/>
    </source>
</evidence>
<sequence length="190" mass="21778">FDRAIQMWSAVLLQLLFGSVLLASEVMDRCEHLVNGSVSLNRVCRNTINEEVYVKTRSWLMKRGDPFTLFIDDSQNILFITVKESMLHSCPKLVVLKKNQFKCSDGESTLTIQLKESRIYCFPYHLYIGDLVMDSCDVPRLEQHKQIVSATTQGVLQFSLDQKSQAVNAQLEMLKVLLTLFLIFGFMSMN</sequence>
<dbReference type="AlphaFoldDB" id="A0AAD4K989"/>
<feature type="non-terminal residue" evidence="2">
    <location>
        <position position="190"/>
    </location>
</feature>
<feature type="non-terminal residue" evidence="2">
    <location>
        <position position="1"/>
    </location>
</feature>
<evidence type="ECO:0000256" key="1">
    <source>
        <dbReference type="SAM" id="SignalP"/>
    </source>
</evidence>